<protein>
    <submittedName>
        <fullName evidence="3">Arc family DNA-binding protein</fullName>
    </submittedName>
</protein>
<feature type="domain" description="Arc-like DNA binding" evidence="2">
    <location>
        <begin position="5"/>
        <end position="45"/>
    </location>
</feature>
<accession>A0A7Y0AXG1</accession>
<dbReference type="InterPro" id="IPR010985">
    <property type="entry name" value="Ribbon_hlx_hlx"/>
</dbReference>
<dbReference type="GO" id="GO:0006355">
    <property type="term" value="P:regulation of DNA-templated transcription"/>
    <property type="evidence" value="ECO:0007669"/>
    <property type="project" value="InterPro"/>
</dbReference>
<organism evidence="3 4">
    <name type="scientific">Rhizobium terricola</name>
    <dbReference type="NCBI Taxonomy" id="2728849"/>
    <lineage>
        <taxon>Bacteria</taxon>
        <taxon>Pseudomonadati</taxon>
        <taxon>Pseudomonadota</taxon>
        <taxon>Alphaproteobacteria</taxon>
        <taxon>Hyphomicrobiales</taxon>
        <taxon>Rhizobiaceae</taxon>
        <taxon>Rhizobium/Agrobacterium group</taxon>
        <taxon>Rhizobium</taxon>
    </lineage>
</organism>
<dbReference type="InterPro" id="IPR013321">
    <property type="entry name" value="Arc_rbn_hlx_hlx"/>
</dbReference>
<gene>
    <name evidence="3" type="ORF">HHL25_14175</name>
</gene>
<dbReference type="EMBL" id="JABBGK010000002">
    <property type="protein sequence ID" value="NML75274.1"/>
    <property type="molecule type" value="Genomic_DNA"/>
</dbReference>
<comment type="caution">
    <text evidence="3">The sequence shown here is derived from an EMBL/GenBank/DDBJ whole genome shotgun (WGS) entry which is preliminary data.</text>
</comment>
<dbReference type="Gene3D" id="1.10.1220.10">
    <property type="entry name" value="Met repressor-like"/>
    <property type="match status" value="1"/>
</dbReference>
<feature type="region of interest" description="Disordered" evidence="1">
    <location>
        <begin position="95"/>
        <end position="118"/>
    </location>
</feature>
<keyword evidence="3" id="KW-0238">DNA-binding</keyword>
<dbReference type="AlphaFoldDB" id="A0A7Y0AXG1"/>
<evidence type="ECO:0000256" key="1">
    <source>
        <dbReference type="SAM" id="MobiDB-lite"/>
    </source>
</evidence>
<evidence type="ECO:0000313" key="3">
    <source>
        <dbReference type="EMBL" id="NML75274.1"/>
    </source>
</evidence>
<dbReference type="SUPFAM" id="SSF47598">
    <property type="entry name" value="Ribbon-helix-helix"/>
    <property type="match status" value="1"/>
</dbReference>
<dbReference type="GO" id="GO:0003677">
    <property type="term" value="F:DNA binding"/>
    <property type="evidence" value="ECO:0007669"/>
    <property type="project" value="UniProtKB-KW"/>
</dbReference>
<dbReference type="RefSeq" id="WP_169592106.1">
    <property type="nucleotide sequence ID" value="NZ_JABBGK010000002.1"/>
</dbReference>
<evidence type="ECO:0000313" key="4">
    <source>
        <dbReference type="Proteomes" id="UP000541470"/>
    </source>
</evidence>
<dbReference type="InterPro" id="IPR005569">
    <property type="entry name" value="Arc_DNA-bd_dom"/>
</dbReference>
<reference evidence="3 4" key="1">
    <citation type="submission" date="2020-04" db="EMBL/GenBank/DDBJ databases">
        <title>Rhizobium sp. S-51 isolated from soil.</title>
        <authorList>
            <person name="Dahal R.H."/>
        </authorList>
    </citation>
    <scope>NUCLEOTIDE SEQUENCE [LARGE SCALE GENOMIC DNA]</scope>
    <source>
        <strain evidence="3 4">S-51</strain>
    </source>
</reference>
<name>A0A7Y0AXG1_9HYPH</name>
<dbReference type="Pfam" id="PF03869">
    <property type="entry name" value="Arc"/>
    <property type="match status" value="1"/>
</dbReference>
<sequence length="118" mass="13483">MPPKQTDPQFKLRMTPEIKDAIETAAARNNRSMNAEILARLQASIDGTAEGMPSTDLLADLREERGRLERLLAEYVFLFRADVGGSPEELRKQFDEIQRSRERERPRAADRVAKEGRD</sequence>
<evidence type="ECO:0000259" key="2">
    <source>
        <dbReference type="Pfam" id="PF03869"/>
    </source>
</evidence>
<dbReference type="Proteomes" id="UP000541470">
    <property type="component" value="Unassembled WGS sequence"/>
</dbReference>
<keyword evidence="4" id="KW-1185">Reference proteome</keyword>
<proteinExistence type="predicted"/>